<reference evidence="2" key="1">
    <citation type="journal article" date="2017" name="Nature">
        <title>The sunflower genome provides insights into oil metabolism, flowering and Asterid evolution.</title>
        <authorList>
            <person name="Badouin H."/>
            <person name="Gouzy J."/>
            <person name="Grassa C.J."/>
            <person name="Murat F."/>
            <person name="Staton S.E."/>
            <person name="Cottret L."/>
            <person name="Lelandais-Briere C."/>
            <person name="Owens G.L."/>
            <person name="Carrere S."/>
            <person name="Mayjonade B."/>
            <person name="Legrand L."/>
            <person name="Gill N."/>
            <person name="Kane N.C."/>
            <person name="Bowers J.E."/>
            <person name="Hubner S."/>
            <person name="Bellec A."/>
            <person name="Berard A."/>
            <person name="Berges H."/>
            <person name="Blanchet N."/>
            <person name="Boniface M.C."/>
            <person name="Brunel D."/>
            <person name="Catrice O."/>
            <person name="Chaidir N."/>
            <person name="Claudel C."/>
            <person name="Donnadieu C."/>
            <person name="Faraut T."/>
            <person name="Fievet G."/>
            <person name="Helmstetter N."/>
            <person name="King M."/>
            <person name="Knapp S.J."/>
            <person name="Lai Z."/>
            <person name="Le Paslier M.C."/>
            <person name="Lippi Y."/>
            <person name="Lorenzon L."/>
            <person name="Mandel J.R."/>
            <person name="Marage G."/>
            <person name="Marchand G."/>
            <person name="Marquand E."/>
            <person name="Bret-Mestries E."/>
            <person name="Morien E."/>
            <person name="Nambeesan S."/>
            <person name="Nguyen T."/>
            <person name="Pegot-Espagnet P."/>
            <person name="Pouilly N."/>
            <person name="Raftis F."/>
            <person name="Sallet E."/>
            <person name="Schiex T."/>
            <person name="Thomas J."/>
            <person name="Vandecasteele C."/>
            <person name="Vares D."/>
            <person name="Vear F."/>
            <person name="Vautrin S."/>
            <person name="Crespi M."/>
            <person name="Mangin B."/>
            <person name="Burke J.M."/>
            <person name="Salse J."/>
            <person name="Munos S."/>
            <person name="Vincourt P."/>
            <person name="Rieseberg L.H."/>
            <person name="Langlade N.B."/>
        </authorList>
    </citation>
    <scope>NUCLEOTIDE SEQUENCE</scope>
    <source>
        <tissue evidence="2">Leaves</tissue>
    </source>
</reference>
<dbReference type="Proteomes" id="UP000215914">
    <property type="component" value="Unassembled WGS sequence"/>
</dbReference>
<comment type="caution">
    <text evidence="2">The sequence shown here is derived from an EMBL/GenBank/DDBJ whole genome shotgun (WGS) entry which is preliminary data.</text>
</comment>
<feature type="transmembrane region" description="Helical" evidence="1">
    <location>
        <begin position="58"/>
        <end position="75"/>
    </location>
</feature>
<reference evidence="2" key="2">
    <citation type="submission" date="2020-06" db="EMBL/GenBank/DDBJ databases">
        <title>Helianthus annuus Genome sequencing and assembly Release 2.</title>
        <authorList>
            <person name="Gouzy J."/>
            <person name="Langlade N."/>
            <person name="Munos S."/>
        </authorList>
    </citation>
    <scope>NUCLEOTIDE SEQUENCE</scope>
    <source>
        <tissue evidence="2">Leaves</tissue>
    </source>
</reference>
<proteinExistence type="predicted"/>
<gene>
    <name evidence="2" type="ORF">HanXRQr2_Chr17g0808151</name>
</gene>
<dbReference type="EMBL" id="MNCJ02000332">
    <property type="protein sequence ID" value="KAF5755892.1"/>
    <property type="molecule type" value="Genomic_DNA"/>
</dbReference>
<evidence type="ECO:0000256" key="1">
    <source>
        <dbReference type="SAM" id="Phobius"/>
    </source>
</evidence>
<dbReference type="Gramene" id="mRNA:HanXRQr2_Chr17g0808151">
    <property type="protein sequence ID" value="CDS:HanXRQr2_Chr17g0808151.1"/>
    <property type="gene ID" value="HanXRQr2_Chr17g0808151"/>
</dbReference>
<name>A0A9K3GU62_HELAN</name>
<keyword evidence="1" id="KW-0812">Transmembrane</keyword>
<protein>
    <submittedName>
        <fullName evidence="2">Uncharacterized protein</fullName>
    </submittedName>
</protein>
<keyword evidence="1" id="KW-1133">Transmembrane helix</keyword>
<sequence>MFMIFGSKKNVNCILSQQVIFICECVLAVVISFAILALGGSKIMMYDLDRKVDKKTLYNSYCYFFLFLVLTRRNTL</sequence>
<accession>A0A9K3GU62</accession>
<evidence type="ECO:0000313" key="2">
    <source>
        <dbReference type="EMBL" id="KAF5755892.1"/>
    </source>
</evidence>
<keyword evidence="3" id="KW-1185">Reference proteome</keyword>
<feature type="transmembrane region" description="Helical" evidence="1">
    <location>
        <begin position="20"/>
        <end position="38"/>
    </location>
</feature>
<dbReference type="AlphaFoldDB" id="A0A9K3GU62"/>
<evidence type="ECO:0000313" key="3">
    <source>
        <dbReference type="Proteomes" id="UP000215914"/>
    </source>
</evidence>
<keyword evidence="1" id="KW-0472">Membrane</keyword>
<organism evidence="2 3">
    <name type="scientific">Helianthus annuus</name>
    <name type="common">Common sunflower</name>
    <dbReference type="NCBI Taxonomy" id="4232"/>
    <lineage>
        <taxon>Eukaryota</taxon>
        <taxon>Viridiplantae</taxon>
        <taxon>Streptophyta</taxon>
        <taxon>Embryophyta</taxon>
        <taxon>Tracheophyta</taxon>
        <taxon>Spermatophyta</taxon>
        <taxon>Magnoliopsida</taxon>
        <taxon>eudicotyledons</taxon>
        <taxon>Gunneridae</taxon>
        <taxon>Pentapetalae</taxon>
        <taxon>asterids</taxon>
        <taxon>campanulids</taxon>
        <taxon>Asterales</taxon>
        <taxon>Asteraceae</taxon>
        <taxon>Asteroideae</taxon>
        <taxon>Heliantheae alliance</taxon>
        <taxon>Heliantheae</taxon>
        <taxon>Helianthus</taxon>
    </lineage>
</organism>